<dbReference type="AlphaFoldDB" id="A0AAD5RMC4"/>
<proteinExistence type="predicted"/>
<keyword evidence="3" id="KW-1185">Reference proteome</keyword>
<accession>A0AAD5RMC4</accession>
<protein>
    <submittedName>
        <fullName evidence="2">Uncharacterized protein</fullName>
    </submittedName>
</protein>
<dbReference type="InterPro" id="IPR021838">
    <property type="entry name" value="DUF3431"/>
</dbReference>
<reference evidence="2" key="1">
    <citation type="submission" date="2022-07" db="EMBL/GenBank/DDBJ databases">
        <title>Draft genome sequence of Zalerion maritima ATCC 34329, a (micro)plastics degrading marine fungus.</title>
        <authorList>
            <person name="Paco A."/>
            <person name="Goncalves M.F.M."/>
            <person name="Rocha-Santos T.A.P."/>
            <person name="Alves A."/>
        </authorList>
    </citation>
    <scope>NUCLEOTIDE SEQUENCE</scope>
    <source>
        <strain evidence="2">ATCC 34329</strain>
    </source>
</reference>
<organism evidence="2 3">
    <name type="scientific">Zalerion maritima</name>
    <dbReference type="NCBI Taxonomy" id="339359"/>
    <lineage>
        <taxon>Eukaryota</taxon>
        <taxon>Fungi</taxon>
        <taxon>Dikarya</taxon>
        <taxon>Ascomycota</taxon>
        <taxon>Pezizomycotina</taxon>
        <taxon>Sordariomycetes</taxon>
        <taxon>Lulworthiomycetidae</taxon>
        <taxon>Lulworthiales</taxon>
        <taxon>Lulworthiaceae</taxon>
        <taxon>Zalerion</taxon>
    </lineage>
</organism>
<comment type="caution">
    <text evidence="2">The sequence shown here is derived from an EMBL/GenBank/DDBJ whole genome shotgun (WGS) entry which is preliminary data.</text>
</comment>
<sequence>MPRLALASAKYIAVAFFIVLLLWFHTGQFSSLEDGSGSDKSPSPLAPGGFENGDLTTAGATPKTRPEVEIVVASTKKDDTSWFARFLPGWERNIYVVDDRNALLQVPKNLGREAMVFLTYVIDRYETLPKYTIFHHASRMAWHNDNPDYDSLFLLQRFNFTYLGEQGYVNLRCVWTLGCPAEIHPLEDAGLLEFEEVSRTARKDYAGAFRELFPGQEVPSEVGVPCCSQFGVSRLSIMKRPREDYIRYRDWLLNTKLDDGVSGRVLEYSWHIIFGKNATHCPDAEECYCRVYGLCDMKGPCDETGCQGWYTLPQFANLPVGWPRMGWDGEDRGWKGEI</sequence>
<feature type="compositionally biased region" description="Polar residues" evidence="1">
    <location>
        <begin position="32"/>
        <end position="41"/>
    </location>
</feature>
<dbReference type="PANTHER" id="PTHR37490">
    <property type="entry name" value="EXPRESSED PROTEIN"/>
    <property type="match status" value="1"/>
</dbReference>
<evidence type="ECO:0000313" key="3">
    <source>
        <dbReference type="Proteomes" id="UP001201980"/>
    </source>
</evidence>
<dbReference type="Pfam" id="PF11913">
    <property type="entry name" value="DUF3431"/>
    <property type="match status" value="1"/>
</dbReference>
<evidence type="ECO:0000256" key="1">
    <source>
        <dbReference type="SAM" id="MobiDB-lite"/>
    </source>
</evidence>
<dbReference type="EMBL" id="JAKWBI020000275">
    <property type="protein sequence ID" value="KAJ2897445.1"/>
    <property type="molecule type" value="Genomic_DNA"/>
</dbReference>
<gene>
    <name evidence="2" type="ORF">MKZ38_004676</name>
</gene>
<feature type="region of interest" description="Disordered" evidence="1">
    <location>
        <begin position="32"/>
        <end position="62"/>
    </location>
</feature>
<evidence type="ECO:0000313" key="2">
    <source>
        <dbReference type="EMBL" id="KAJ2897445.1"/>
    </source>
</evidence>
<name>A0AAD5RMC4_9PEZI</name>
<dbReference type="PANTHER" id="PTHR37490:SF3">
    <property type="entry name" value="DUF3431 DOMAIN CONTAINING PROTEIN"/>
    <property type="match status" value="1"/>
</dbReference>
<dbReference type="Proteomes" id="UP001201980">
    <property type="component" value="Unassembled WGS sequence"/>
</dbReference>